<comment type="caution">
    <text evidence="1">The sequence shown here is derived from an EMBL/GenBank/DDBJ whole genome shotgun (WGS) entry which is preliminary data.</text>
</comment>
<reference evidence="1 2" key="1">
    <citation type="journal article" date="2015" name="Appl. Environ. Microbiol.">
        <title>Nanoarchaeota, Their Sulfolobales Host, and Nanoarchaeota Virus Distribution across Yellowstone National Park Hot Springs.</title>
        <authorList>
            <person name="Munson-McGee J.H."/>
            <person name="Field E.K."/>
            <person name="Bateson M."/>
            <person name="Rooney C."/>
            <person name="Stepanauskas R."/>
            <person name="Young M.J."/>
        </authorList>
    </citation>
    <scope>NUCLEOTIDE SEQUENCE [LARGE SCALE GENOMIC DNA]</scope>
    <source>
        <strain evidence="1">SCGC AC-742_N10</strain>
    </source>
</reference>
<proteinExistence type="predicted"/>
<evidence type="ECO:0000313" key="1">
    <source>
        <dbReference type="EMBL" id="PVU74085.1"/>
    </source>
</evidence>
<sequence>MQTCFMKRDEEESLLILVSEKVIPIYAKGYFTIARNGKGLFISTFYYYDKEGYYASLDKEKIKEEKEKLKENMQYYLNQETLRINRRRVDEKVSKVEINLLSVNYPMIDFYITFKARLKLGYNLYEDIYENEITEYPFEAIYVFPGKILSAKIRGKVSIKDNIAIVKVKKGMKTGKREIFAFRVI</sequence>
<organism evidence="1 2">
    <name type="scientific">Acidianus hospitalis</name>
    <dbReference type="NCBI Taxonomy" id="563177"/>
    <lineage>
        <taxon>Archaea</taxon>
        <taxon>Thermoproteota</taxon>
        <taxon>Thermoprotei</taxon>
        <taxon>Sulfolobales</taxon>
        <taxon>Sulfolobaceae</taxon>
        <taxon>Acidianus</taxon>
    </lineage>
</organism>
<evidence type="ECO:0000313" key="2">
    <source>
        <dbReference type="Proteomes" id="UP000245638"/>
    </source>
</evidence>
<gene>
    <name evidence="1" type="ORF">DDW13_08960</name>
</gene>
<accession>A0A2T9X220</accession>
<protein>
    <submittedName>
        <fullName evidence="1">Uncharacterized protein</fullName>
    </submittedName>
</protein>
<dbReference type="EMBL" id="QEFD01000234">
    <property type="protein sequence ID" value="PVU74085.1"/>
    <property type="molecule type" value="Genomic_DNA"/>
</dbReference>
<dbReference type="AlphaFoldDB" id="A0A2T9X220"/>
<dbReference type="Proteomes" id="UP000245638">
    <property type="component" value="Unassembled WGS sequence"/>
</dbReference>
<name>A0A2T9X220_9CREN</name>